<geneLocation type="plasmid" evidence="3">
    <name>pfvar_27725</name>
</geneLocation>
<evidence type="ECO:0000313" key="2">
    <source>
        <dbReference type="EMBL" id="AVQ32637.1"/>
    </source>
</evidence>
<dbReference type="RefSeq" id="WP_005950080.1">
    <property type="nucleotide sequence ID" value="NZ_CP028104.1"/>
</dbReference>
<feature type="compositionally biased region" description="Polar residues" evidence="1">
    <location>
        <begin position="189"/>
        <end position="199"/>
    </location>
</feature>
<dbReference type="Proteomes" id="UP000241238">
    <property type="component" value="Plasmid pFvar_27725"/>
</dbReference>
<proteinExistence type="predicted"/>
<accession>A0ABM6U8C1</accession>
<gene>
    <name evidence="2" type="ORF">C4N18_15430</name>
</gene>
<protein>
    <submittedName>
        <fullName evidence="2">Uncharacterized protein</fullName>
    </submittedName>
</protein>
<dbReference type="GeneID" id="77469399"/>
<organism evidence="2 3">
    <name type="scientific">Fusobacterium varium ATCC 27725</name>
    <dbReference type="NCBI Taxonomy" id="469618"/>
    <lineage>
        <taxon>Bacteria</taxon>
        <taxon>Fusobacteriati</taxon>
        <taxon>Fusobacteriota</taxon>
        <taxon>Fusobacteriia</taxon>
        <taxon>Fusobacteriales</taxon>
        <taxon>Fusobacteriaceae</taxon>
        <taxon>Fusobacterium</taxon>
    </lineage>
</organism>
<feature type="compositionally biased region" description="Basic residues" evidence="1">
    <location>
        <begin position="202"/>
        <end position="213"/>
    </location>
</feature>
<keyword evidence="2" id="KW-0614">Plasmid</keyword>
<reference evidence="3" key="1">
    <citation type="journal article" date="2018" name="MSphere">
        <title>Fusobacterium Genomics Using MinION and Illumina Sequencing Enables Genome Completion and Correction.</title>
        <authorList>
            <person name="Todd S.M."/>
            <person name="Settlage R.E."/>
            <person name="Lahmers K.K."/>
            <person name="Slade D.J."/>
        </authorList>
    </citation>
    <scope>NUCLEOTIDE SEQUENCE [LARGE SCALE GENOMIC DNA]</scope>
    <source>
        <strain evidence="3">ATCC 27725</strain>
    </source>
</reference>
<sequence>MALFGAIMGGLSIVSGVVGANKSKKQADKQAKIQKQKVEAQYQHNKKEVENTFFNNAETNFYNIADNMFSLTKDYITKNSEASFNASILNGGAVFNSSRNDIKNALKINYMDAMTQLTSERAYNERTLYNNSINTLAQLDIDRQAELNGIHNAKAQAHAQANQNIINSVTSGVSSIYSAFSGGLETHTGDTSGEGSSLTRALKSKKGSKGLKK</sequence>
<feature type="region of interest" description="Disordered" evidence="1">
    <location>
        <begin position="187"/>
        <end position="213"/>
    </location>
</feature>
<dbReference type="EMBL" id="CP028104">
    <property type="protein sequence ID" value="AVQ32637.1"/>
    <property type="molecule type" value="Genomic_DNA"/>
</dbReference>
<name>A0ABM6U8C1_FUSVA</name>
<evidence type="ECO:0000256" key="1">
    <source>
        <dbReference type="SAM" id="MobiDB-lite"/>
    </source>
</evidence>
<evidence type="ECO:0000313" key="3">
    <source>
        <dbReference type="Proteomes" id="UP000241238"/>
    </source>
</evidence>
<keyword evidence="3" id="KW-1185">Reference proteome</keyword>